<proteinExistence type="predicted"/>
<name>A0ABW0U9F8_9STRE</name>
<dbReference type="EMBL" id="JBHSOJ010000003">
    <property type="protein sequence ID" value="MFC5630120.1"/>
    <property type="molecule type" value="Genomic_DNA"/>
</dbReference>
<protein>
    <submittedName>
        <fullName evidence="1">Uncharacterized protein</fullName>
    </submittedName>
</protein>
<sequence length="131" mass="14603">MGGRGASSGMSTKGKQYGTEYTTLAEFENIKFIKYNDGSAKTPMETMTKNRVYGVVNDQGTLKSVVLFDTTNKRNKQIDLEGVPHKVNGTPTLPHAHLGYFHDELGTRGLTVKETKLVVKAVNYWYNRGKK</sequence>
<evidence type="ECO:0000313" key="2">
    <source>
        <dbReference type="Proteomes" id="UP001596110"/>
    </source>
</evidence>
<comment type="caution">
    <text evidence="1">The sequence shown here is derived from an EMBL/GenBank/DDBJ whole genome shotgun (WGS) entry which is preliminary data.</text>
</comment>
<organism evidence="1 2">
    <name type="scientific">Streptococcus caledonicus</name>
    <dbReference type="NCBI Taxonomy" id="2614158"/>
    <lineage>
        <taxon>Bacteria</taxon>
        <taxon>Bacillati</taxon>
        <taxon>Bacillota</taxon>
        <taxon>Bacilli</taxon>
        <taxon>Lactobacillales</taxon>
        <taxon>Streptococcaceae</taxon>
        <taxon>Streptococcus</taxon>
    </lineage>
</organism>
<evidence type="ECO:0000313" key="1">
    <source>
        <dbReference type="EMBL" id="MFC5630120.1"/>
    </source>
</evidence>
<dbReference type="RefSeq" id="WP_198039924.1">
    <property type="nucleotide sequence ID" value="NZ_JBHSOJ010000003.1"/>
</dbReference>
<gene>
    <name evidence="1" type="ORF">ACFPQ3_00505</name>
</gene>
<dbReference type="Proteomes" id="UP001596110">
    <property type="component" value="Unassembled WGS sequence"/>
</dbReference>
<reference evidence="2" key="1">
    <citation type="journal article" date="2019" name="Int. J. Syst. Evol. Microbiol.">
        <title>The Global Catalogue of Microorganisms (GCM) 10K type strain sequencing project: providing services to taxonomists for standard genome sequencing and annotation.</title>
        <authorList>
            <consortium name="The Broad Institute Genomics Platform"/>
            <consortium name="The Broad Institute Genome Sequencing Center for Infectious Disease"/>
            <person name="Wu L."/>
            <person name="Ma J."/>
        </authorList>
    </citation>
    <scope>NUCLEOTIDE SEQUENCE [LARGE SCALE GENOMIC DNA]</scope>
    <source>
        <strain evidence="2">DT43</strain>
    </source>
</reference>
<keyword evidence="2" id="KW-1185">Reference proteome</keyword>
<accession>A0ABW0U9F8</accession>